<dbReference type="SMART" id="SM00408">
    <property type="entry name" value="IGc2"/>
    <property type="match status" value="3"/>
</dbReference>
<gene>
    <name evidence="3" type="ORF">LSINAPIS_LOCUS14604</name>
</gene>
<evidence type="ECO:0000256" key="1">
    <source>
        <dbReference type="ARBA" id="ARBA00023319"/>
    </source>
</evidence>
<dbReference type="Pfam" id="PF07679">
    <property type="entry name" value="I-set"/>
    <property type="match status" value="1"/>
</dbReference>
<accession>A0A5E4R4Y5</accession>
<feature type="domain" description="Ig-like" evidence="2">
    <location>
        <begin position="201"/>
        <end position="291"/>
    </location>
</feature>
<dbReference type="Gene3D" id="2.60.40.10">
    <property type="entry name" value="Immunoglobulins"/>
    <property type="match status" value="3"/>
</dbReference>
<reference evidence="3 4" key="1">
    <citation type="submission" date="2017-07" db="EMBL/GenBank/DDBJ databases">
        <authorList>
            <person name="Talla V."/>
            <person name="Backstrom N."/>
        </authorList>
    </citation>
    <scope>NUCLEOTIDE SEQUENCE [LARGE SCALE GENOMIC DNA]</scope>
</reference>
<organism evidence="3 4">
    <name type="scientific">Leptidea sinapis</name>
    <dbReference type="NCBI Taxonomy" id="189913"/>
    <lineage>
        <taxon>Eukaryota</taxon>
        <taxon>Metazoa</taxon>
        <taxon>Ecdysozoa</taxon>
        <taxon>Arthropoda</taxon>
        <taxon>Hexapoda</taxon>
        <taxon>Insecta</taxon>
        <taxon>Pterygota</taxon>
        <taxon>Neoptera</taxon>
        <taxon>Endopterygota</taxon>
        <taxon>Lepidoptera</taxon>
        <taxon>Glossata</taxon>
        <taxon>Ditrysia</taxon>
        <taxon>Papilionoidea</taxon>
        <taxon>Pieridae</taxon>
        <taxon>Dismorphiinae</taxon>
        <taxon>Leptidea</taxon>
    </lineage>
</organism>
<protein>
    <recommendedName>
        <fullName evidence="2">Ig-like domain-containing protein</fullName>
    </recommendedName>
</protein>
<sequence>MEAFDALCEVLRRYTDLRSSQRVSLESTIRLNLNLQLLILFKMNTNLGSQTTPPIVELKIIPQSESNNLKIICQVEGYPKPKITWLDQSEIELNGTEISNSTTSRYESVIEIEDNKSNNFTCTASNSVGKDAKFVNSPKILNITEDFISESEVNLVCIVQKSVPESKINWYLVEDYSIEFIKSKENEPDVIEVGEEESDAPFFEDIVYSNKIACELDKLISLDCIAYAMPLPTVHWYFNETELIENSEFHFDDDSHNTLSFVGHLANIGNYTCKSSNYLGSASRSFQLYVPVKIVPPVESVIYVKPTEQRISLHCNATGVPKPEIKWIYYEGKASKIKAALRNTSSEITLSMMARDMKEGLYVCEANNFASSDNFTYTVGFQGPPWIVKHKFAIFLAVSGDRFLRLPCNAYGEPNVETFWFDGNGFGIVLDTMLSGGMPLDERIIGSEIIYILKNQTTEIDCKLPLSLTDYVRWFK</sequence>
<dbReference type="InterPro" id="IPR013783">
    <property type="entry name" value="Ig-like_fold"/>
</dbReference>
<dbReference type="SUPFAM" id="SSF48726">
    <property type="entry name" value="Immunoglobulin"/>
    <property type="match status" value="2"/>
</dbReference>
<dbReference type="Pfam" id="PF13927">
    <property type="entry name" value="Ig_3"/>
    <property type="match status" value="2"/>
</dbReference>
<feature type="non-terminal residue" evidence="3">
    <location>
        <position position="476"/>
    </location>
</feature>
<feature type="domain" description="Ig-like" evidence="2">
    <location>
        <begin position="53"/>
        <end position="136"/>
    </location>
</feature>
<name>A0A5E4R4Y5_9NEOP</name>
<evidence type="ECO:0000313" key="4">
    <source>
        <dbReference type="Proteomes" id="UP000324832"/>
    </source>
</evidence>
<dbReference type="PROSITE" id="PS50835">
    <property type="entry name" value="IG_LIKE"/>
    <property type="match status" value="3"/>
</dbReference>
<dbReference type="PANTHER" id="PTHR10075:SF14">
    <property type="entry name" value="CELL ADHESION MOLECULE DSCAM2-RELATED"/>
    <property type="match status" value="1"/>
</dbReference>
<keyword evidence="4" id="KW-1185">Reference proteome</keyword>
<dbReference type="InterPro" id="IPR003598">
    <property type="entry name" value="Ig_sub2"/>
</dbReference>
<proteinExistence type="predicted"/>
<dbReference type="InterPro" id="IPR013098">
    <property type="entry name" value="Ig_I-set"/>
</dbReference>
<dbReference type="PANTHER" id="PTHR10075">
    <property type="entry name" value="BASIGIN RELATED"/>
    <property type="match status" value="1"/>
</dbReference>
<keyword evidence="1" id="KW-0393">Immunoglobulin domain</keyword>
<evidence type="ECO:0000313" key="3">
    <source>
        <dbReference type="EMBL" id="VVD04962.1"/>
    </source>
</evidence>
<dbReference type="Proteomes" id="UP000324832">
    <property type="component" value="Unassembled WGS sequence"/>
</dbReference>
<dbReference type="EMBL" id="FZQP02006916">
    <property type="protein sequence ID" value="VVD04962.1"/>
    <property type="molecule type" value="Genomic_DNA"/>
</dbReference>
<dbReference type="InterPro" id="IPR036179">
    <property type="entry name" value="Ig-like_dom_sf"/>
</dbReference>
<dbReference type="AlphaFoldDB" id="A0A5E4R4Y5"/>
<dbReference type="GO" id="GO:0048468">
    <property type="term" value="P:cell development"/>
    <property type="evidence" value="ECO:0007669"/>
    <property type="project" value="UniProtKB-ARBA"/>
</dbReference>
<dbReference type="InterPro" id="IPR007110">
    <property type="entry name" value="Ig-like_dom"/>
</dbReference>
<feature type="domain" description="Ig-like" evidence="2">
    <location>
        <begin position="296"/>
        <end position="376"/>
    </location>
</feature>
<evidence type="ECO:0000259" key="2">
    <source>
        <dbReference type="PROSITE" id="PS50835"/>
    </source>
</evidence>